<reference evidence="1" key="1">
    <citation type="submission" date="2020-03" db="EMBL/GenBank/DDBJ databases">
        <title>The deep terrestrial virosphere.</title>
        <authorList>
            <person name="Holmfeldt K."/>
            <person name="Nilsson E."/>
            <person name="Simone D."/>
            <person name="Lopez-Fernandez M."/>
            <person name="Wu X."/>
            <person name="de Brujin I."/>
            <person name="Lundin D."/>
            <person name="Andersson A."/>
            <person name="Bertilsson S."/>
            <person name="Dopson M."/>
        </authorList>
    </citation>
    <scope>NUCLEOTIDE SEQUENCE</scope>
    <source>
        <strain evidence="1">MM171B01423</strain>
    </source>
</reference>
<dbReference type="AlphaFoldDB" id="A0A6M3MBJ9"/>
<dbReference type="EMBL" id="MT143764">
    <property type="protein sequence ID" value="QJB02182.1"/>
    <property type="molecule type" value="Genomic_DNA"/>
</dbReference>
<proteinExistence type="predicted"/>
<sequence>MEVELTISKDGQTVTMLYYDDFPLNKLGKPSIVRASNVQFDNEKKLWFVHELFGNEVEKKHEEGFKRRADAIKSEIDMLEKRLAVDPASVDAMFEKEKPQGKQGENLGALG</sequence>
<accession>A0A6M3MBJ9</accession>
<protein>
    <submittedName>
        <fullName evidence="1">Uncharacterized protein</fullName>
    </submittedName>
</protein>
<organism evidence="1">
    <name type="scientific">viral metagenome</name>
    <dbReference type="NCBI Taxonomy" id="1070528"/>
    <lineage>
        <taxon>unclassified sequences</taxon>
        <taxon>metagenomes</taxon>
        <taxon>organismal metagenomes</taxon>
    </lineage>
</organism>
<name>A0A6M3MBJ9_9ZZZZ</name>
<gene>
    <name evidence="1" type="ORF">MM171B01423_0013</name>
</gene>
<evidence type="ECO:0000313" key="1">
    <source>
        <dbReference type="EMBL" id="QJB02182.1"/>
    </source>
</evidence>